<dbReference type="EMBL" id="JH413807">
    <property type="protein sequence ID" value="EHL32041.1"/>
    <property type="molecule type" value="Genomic_DNA"/>
</dbReference>
<proteinExistence type="predicted"/>
<accession>G9EL28</accession>
<evidence type="ECO:0000313" key="3">
    <source>
        <dbReference type="Proteomes" id="UP000002770"/>
    </source>
</evidence>
<organism evidence="2 3">
    <name type="scientific">Legionella drancourtii LLAP12</name>
    <dbReference type="NCBI Taxonomy" id="658187"/>
    <lineage>
        <taxon>Bacteria</taxon>
        <taxon>Pseudomonadati</taxon>
        <taxon>Pseudomonadota</taxon>
        <taxon>Gammaproteobacteria</taxon>
        <taxon>Legionellales</taxon>
        <taxon>Legionellaceae</taxon>
        <taxon>Legionella</taxon>
    </lineage>
</organism>
<name>G9EL28_9GAMM</name>
<sequence length="777" mass="87849">MPHNSSHSSASYSHEPINHQSSQIIYFNGIPGIFTPINTFPRYSQELFTQPAFPFPTYPPTLFTPPAFPFPTYPPTLFTQPILPFPTNIPTLSPQPLYSLPGQIHSSPSQSEYSNPILSSSSGYKRVYSSATKTITWQPVNSSLLENSQALTQVAHTDSESSDSDHFVVVNTPNKQDIIFAEKTYLKIECILNEIATTDLLKKLCRNAKGYPLKDYSIDSINKEKFILAITSIIDMDSVDLVENEQLSVSTNTINKYLNQFQETMESILLPNENKDRNELIVKFFVRVFSIKLVNVIREYNISISDAHDVTDKKYSDTIEKIYNYQRTVNMQNDLFILEFNPNAGSIISNRFIIDELNNTPKGKKKSNQETWNSDSELHMSIFPALEKFMTKTTQLFMSKHIVQQINRRSSATHFRPTSVIDIYYYLVQEKIINENTPLNFFDSSIGWLDRLTAALLCAKGQAFKSYVGFDPNPKVITAGNQLVADLKPNYNPNFNVQLYQEGIETVDSSDVIKRNGGCFSFAFTSPPFFAAQEKYGINGDNEKAQVWKLYTTLGEYKNKFLRPLLQTNFNVLTAGGVFGLHFKEEKLLKETLELVNKDINNESMKMKIWQQGIYYPKGQKTCTEAIYLFRRPNRIEEIPYLIPDTSSAEQEIQQRVSSSAGSSLAENAVSAHKNKPVNTISIYIDSSTDSENSESQPCSSIEDYDESFTEKDAPKLVLNQALKQRTVLAPQQNSSVSVSNSRNAFFSLSAPTQSSTNIKPALPSTFIESDHTQALR</sequence>
<feature type="region of interest" description="Disordered" evidence="1">
    <location>
        <begin position="750"/>
        <end position="777"/>
    </location>
</feature>
<protein>
    <submittedName>
        <fullName evidence="2">Uncharacterized protein</fullName>
    </submittedName>
</protein>
<feature type="compositionally biased region" description="Polar residues" evidence="1">
    <location>
        <begin position="750"/>
        <end position="759"/>
    </location>
</feature>
<reference evidence="2 3" key="1">
    <citation type="journal article" date="2011" name="BMC Genomics">
        <title>Insight into cross-talk between intra-amoebal pathogens.</title>
        <authorList>
            <person name="Gimenez G."/>
            <person name="Bertelli C."/>
            <person name="Moliner C."/>
            <person name="Robert C."/>
            <person name="Raoult D."/>
            <person name="Fournier P.E."/>
            <person name="Greub G."/>
        </authorList>
    </citation>
    <scope>NUCLEOTIDE SEQUENCE [LARGE SCALE GENOMIC DNA]</scope>
    <source>
        <strain evidence="2 3">LLAP12</strain>
    </source>
</reference>
<dbReference type="HOGENOM" id="CLU_360099_0_0_6"/>
<dbReference type="AlphaFoldDB" id="G9EL28"/>
<evidence type="ECO:0000313" key="2">
    <source>
        <dbReference type="EMBL" id="EHL32041.1"/>
    </source>
</evidence>
<dbReference type="InParanoid" id="G9EL28"/>
<dbReference type="Proteomes" id="UP000002770">
    <property type="component" value="Unassembled WGS sequence"/>
</dbReference>
<feature type="region of interest" description="Disordered" evidence="1">
    <location>
        <begin position="687"/>
        <end position="706"/>
    </location>
</feature>
<keyword evidence="3" id="KW-1185">Reference proteome</keyword>
<gene>
    <name evidence="2" type="ORF">LDG_5926</name>
</gene>
<evidence type="ECO:0000256" key="1">
    <source>
        <dbReference type="SAM" id="MobiDB-lite"/>
    </source>
</evidence>